<dbReference type="SUPFAM" id="SSF51569">
    <property type="entry name" value="Aldolase"/>
    <property type="match status" value="1"/>
</dbReference>
<dbReference type="Pfam" id="PF00793">
    <property type="entry name" value="DAHP_synth_1"/>
    <property type="match status" value="1"/>
</dbReference>
<reference evidence="3" key="1">
    <citation type="submission" date="2019-08" db="EMBL/GenBank/DDBJ databases">
        <authorList>
            <person name="Kucharzyk K."/>
            <person name="Murdoch R.W."/>
            <person name="Higgins S."/>
            <person name="Loffler F."/>
        </authorList>
    </citation>
    <scope>NUCLEOTIDE SEQUENCE</scope>
</reference>
<dbReference type="EMBL" id="VSSQ01015229">
    <property type="protein sequence ID" value="MPM55336.1"/>
    <property type="molecule type" value="Genomic_DNA"/>
</dbReference>
<dbReference type="Gene3D" id="3.20.20.70">
    <property type="entry name" value="Aldolase class I"/>
    <property type="match status" value="1"/>
</dbReference>
<organism evidence="3">
    <name type="scientific">bioreactor metagenome</name>
    <dbReference type="NCBI Taxonomy" id="1076179"/>
    <lineage>
        <taxon>unclassified sequences</taxon>
        <taxon>metagenomes</taxon>
        <taxon>ecological metagenomes</taxon>
    </lineage>
</organism>
<sequence>MVDFSHGNSRKQFKLQMEVCDSVAEQIGGGEERIVGHRTAIFVIMPIGQLRIEQGIGEEIEQRGSDFGPGPVDEFDEFREFALLRLGVDT</sequence>
<dbReference type="GO" id="GO:0016740">
    <property type="term" value="F:transferase activity"/>
    <property type="evidence" value="ECO:0007669"/>
    <property type="project" value="UniProtKB-KW"/>
</dbReference>
<proteinExistence type="predicted"/>
<comment type="caution">
    <text evidence="3">The sequence shown here is derived from an EMBL/GenBank/DDBJ whole genome shotgun (WGS) entry which is preliminary data.</text>
</comment>
<dbReference type="AlphaFoldDB" id="A0A645AR01"/>
<evidence type="ECO:0000256" key="1">
    <source>
        <dbReference type="ARBA" id="ARBA00022679"/>
    </source>
</evidence>
<evidence type="ECO:0000259" key="2">
    <source>
        <dbReference type="Pfam" id="PF00793"/>
    </source>
</evidence>
<protein>
    <recommendedName>
        <fullName evidence="2">DAHP synthetase I/KDSA domain-containing protein</fullName>
    </recommendedName>
</protein>
<gene>
    <name evidence="3" type="ORF">SDC9_102130</name>
</gene>
<keyword evidence="1" id="KW-0808">Transferase</keyword>
<feature type="domain" description="DAHP synthetase I/KDSA" evidence="2">
    <location>
        <begin position="1"/>
        <end position="34"/>
    </location>
</feature>
<accession>A0A645AR01</accession>
<dbReference type="InterPro" id="IPR006218">
    <property type="entry name" value="DAHP1/KDSA"/>
</dbReference>
<name>A0A645AR01_9ZZZZ</name>
<evidence type="ECO:0000313" key="3">
    <source>
        <dbReference type="EMBL" id="MPM55336.1"/>
    </source>
</evidence>
<dbReference type="InterPro" id="IPR013785">
    <property type="entry name" value="Aldolase_TIM"/>
</dbReference>